<dbReference type="InterPro" id="IPR000182">
    <property type="entry name" value="GNAT_dom"/>
</dbReference>
<reference evidence="3" key="1">
    <citation type="submission" date="2016-10" db="EMBL/GenBank/DDBJ databases">
        <authorList>
            <person name="Varghese N."/>
            <person name="Submissions S."/>
        </authorList>
    </citation>
    <scope>NUCLEOTIDE SEQUENCE [LARGE SCALE GENOMIC DNA]</scope>
    <source>
        <strain evidence="3">DSM 527</strain>
    </source>
</reference>
<dbReference type="SUPFAM" id="SSF55729">
    <property type="entry name" value="Acyl-CoA N-acyltransferases (Nat)"/>
    <property type="match status" value="1"/>
</dbReference>
<sequence length="146" mass="16542">MFTEKLVARIIACPGPDYDQEIKLRNEILRRPLGMDLLNEDLSREVNDIHIGLFRGQELIGTLILTPGQGYTKMRQVAVAETARGINAGTQMVKFSEEVAREKGFSRIELNARQEAVNFYLKNGYTVVGDQFTEVGIPHFKMIKEL</sequence>
<dbReference type="RefSeq" id="WP_089831233.1">
    <property type="nucleotide sequence ID" value="NZ_FNBN01000002.1"/>
</dbReference>
<dbReference type="AlphaFoldDB" id="A0A1G7N6H6"/>
<organism evidence="2 3">
    <name type="scientific">Chitinophaga filiformis</name>
    <name type="common">Myxococcus filiformis</name>
    <name type="synonym">Flexibacter filiformis</name>
    <dbReference type="NCBI Taxonomy" id="104663"/>
    <lineage>
        <taxon>Bacteria</taxon>
        <taxon>Pseudomonadati</taxon>
        <taxon>Bacteroidota</taxon>
        <taxon>Chitinophagia</taxon>
        <taxon>Chitinophagales</taxon>
        <taxon>Chitinophagaceae</taxon>
        <taxon>Chitinophaga</taxon>
    </lineage>
</organism>
<dbReference type="Pfam" id="PF13673">
    <property type="entry name" value="Acetyltransf_10"/>
    <property type="match status" value="1"/>
</dbReference>
<dbReference type="OrthoDB" id="2352823at2"/>
<dbReference type="EMBL" id="FNBN01000002">
    <property type="protein sequence ID" value="SDF69497.1"/>
    <property type="molecule type" value="Genomic_DNA"/>
</dbReference>
<dbReference type="Proteomes" id="UP000199045">
    <property type="component" value="Unassembled WGS sequence"/>
</dbReference>
<dbReference type="InterPro" id="IPR016181">
    <property type="entry name" value="Acyl_CoA_acyltransferase"/>
</dbReference>
<dbReference type="Gene3D" id="3.40.630.30">
    <property type="match status" value="1"/>
</dbReference>
<evidence type="ECO:0000259" key="1">
    <source>
        <dbReference type="PROSITE" id="PS51186"/>
    </source>
</evidence>
<accession>A0A1G7N6H6</accession>
<protein>
    <submittedName>
        <fullName evidence="2">Predicted N-acyltransferase, GNAT family</fullName>
    </submittedName>
</protein>
<keyword evidence="2" id="KW-0012">Acyltransferase</keyword>
<proteinExistence type="predicted"/>
<name>A0A1G7N6H6_CHIFI</name>
<feature type="domain" description="N-acetyltransferase" evidence="1">
    <location>
        <begin position="8"/>
        <end position="146"/>
    </location>
</feature>
<dbReference type="PROSITE" id="PS51186">
    <property type="entry name" value="GNAT"/>
    <property type="match status" value="1"/>
</dbReference>
<evidence type="ECO:0000313" key="3">
    <source>
        <dbReference type="Proteomes" id="UP000199045"/>
    </source>
</evidence>
<dbReference type="STRING" id="104663.SAMN04488121_102680"/>
<gene>
    <name evidence="2" type="ORF">SAMN04488121_102680</name>
</gene>
<keyword evidence="2" id="KW-0808">Transferase</keyword>
<dbReference type="GO" id="GO:0016747">
    <property type="term" value="F:acyltransferase activity, transferring groups other than amino-acyl groups"/>
    <property type="evidence" value="ECO:0007669"/>
    <property type="project" value="InterPro"/>
</dbReference>
<evidence type="ECO:0000313" key="2">
    <source>
        <dbReference type="EMBL" id="SDF69497.1"/>
    </source>
</evidence>
<dbReference type="CDD" id="cd04301">
    <property type="entry name" value="NAT_SF"/>
    <property type="match status" value="1"/>
</dbReference>